<reference evidence="3 4" key="1">
    <citation type="journal article" date="2024" name="Microbiol. Resour. Announc.">
        <title>Genome annotations for the ascomycete fungi Trichoderma harzianum, Trichoderma aggressivum, and Purpureocillium lilacinum.</title>
        <authorList>
            <person name="Beijen E.P.W."/>
            <person name="Ohm R.A."/>
        </authorList>
    </citation>
    <scope>NUCLEOTIDE SEQUENCE [LARGE SCALE GENOMIC DNA]</scope>
    <source>
        <strain evidence="3 4">CBS 150709</strain>
    </source>
</reference>
<gene>
    <name evidence="3" type="ORF">Purlil1_14281</name>
</gene>
<sequence length="389" mass="41806">MSLPSLSLLNLVACAARHVKDRPWARNTDPLLQLDQIVVESELGFSLGPCSGPLSEANLEKRLARLNNIRGRPTDVDTLAIDGDGAASNEKHFVDNFDIEHIKVALGRLEKLLVCVNSPNIIPGFHFDNDSRDGEVISTAVFVITSVCYGLRIGFPTISGLPPLQGVPLHSIIEATTKHIWELHLQRMQSVSLPAPGTGTKPPFCGQRGAPPVPPPPHMLQRPFKADRGNIYHASTQATGPFIRHQQRVPLPVPSQLGSASSSRSASTVQSGPRHTTPPAAFAAAPRLLGQDRPNEPPILAPGAVKPPRSFPAHEFTALLERTSRAPDSSPVDSFPPPNLGASDQRVASPVAAEPVSPSSVASHDRQTVNTPRSGHTDNDWEGVNWDKN</sequence>
<proteinExistence type="predicted"/>
<feature type="region of interest" description="Disordered" evidence="1">
    <location>
        <begin position="323"/>
        <end position="389"/>
    </location>
</feature>
<evidence type="ECO:0000256" key="2">
    <source>
        <dbReference type="SAM" id="SignalP"/>
    </source>
</evidence>
<dbReference type="EMBL" id="JAWRVI010000643">
    <property type="protein sequence ID" value="KAK4060835.1"/>
    <property type="molecule type" value="Genomic_DNA"/>
</dbReference>
<accession>A0ABR0BBQ5</accession>
<feature type="region of interest" description="Disordered" evidence="1">
    <location>
        <begin position="252"/>
        <end position="310"/>
    </location>
</feature>
<feature type="compositionally biased region" description="Low complexity" evidence="1">
    <location>
        <begin position="347"/>
        <end position="362"/>
    </location>
</feature>
<evidence type="ECO:0000313" key="3">
    <source>
        <dbReference type="EMBL" id="KAK4060835.1"/>
    </source>
</evidence>
<organism evidence="3 4">
    <name type="scientific">Purpureocillium lilacinum</name>
    <name type="common">Paecilomyces lilacinus</name>
    <dbReference type="NCBI Taxonomy" id="33203"/>
    <lineage>
        <taxon>Eukaryota</taxon>
        <taxon>Fungi</taxon>
        <taxon>Dikarya</taxon>
        <taxon>Ascomycota</taxon>
        <taxon>Pezizomycotina</taxon>
        <taxon>Sordariomycetes</taxon>
        <taxon>Hypocreomycetidae</taxon>
        <taxon>Hypocreales</taxon>
        <taxon>Ophiocordycipitaceae</taxon>
        <taxon>Purpureocillium</taxon>
    </lineage>
</organism>
<feature type="chain" id="PRO_5046813681" evidence="2">
    <location>
        <begin position="17"/>
        <end position="389"/>
    </location>
</feature>
<comment type="caution">
    <text evidence="3">The sequence shown here is derived from an EMBL/GenBank/DDBJ whole genome shotgun (WGS) entry which is preliminary data.</text>
</comment>
<name>A0ABR0BBQ5_PURLI</name>
<evidence type="ECO:0000313" key="4">
    <source>
        <dbReference type="Proteomes" id="UP001287286"/>
    </source>
</evidence>
<feature type="signal peptide" evidence="2">
    <location>
        <begin position="1"/>
        <end position="16"/>
    </location>
</feature>
<feature type="compositionally biased region" description="Low complexity" evidence="1">
    <location>
        <begin position="255"/>
        <end position="286"/>
    </location>
</feature>
<protein>
    <submittedName>
        <fullName evidence="3">Uncharacterized protein</fullName>
    </submittedName>
</protein>
<evidence type="ECO:0000256" key="1">
    <source>
        <dbReference type="SAM" id="MobiDB-lite"/>
    </source>
</evidence>
<keyword evidence="4" id="KW-1185">Reference proteome</keyword>
<keyword evidence="2" id="KW-0732">Signal</keyword>
<dbReference type="Proteomes" id="UP001287286">
    <property type="component" value="Unassembled WGS sequence"/>
</dbReference>
<feature type="compositionally biased region" description="Basic and acidic residues" evidence="1">
    <location>
        <begin position="375"/>
        <end position="389"/>
    </location>
</feature>